<dbReference type="GO" id="GO:1990904">
    <property type="term" value="C:ribonucleoprotein complex"/>
    <property type="evidence" value="ECO:0007669"/>
    <property type="project" value="UniProtKB-KW"/>
</dbReference>
<dbReference type="STRING" id="1334629.MFUL124B02_25105"/>
<dbReference type="GO" id="GO:0005737">
    <property type="term" value="C:cytoplasm"/>
    <property type="evidence" value="ECO:0007669"/>
    <property type="project" value="UniProtKB-ARBA"/>
</dbReference>
<comment type="function">
    <text evidence="8">One of the primary rRNA binding proteins, it binds directly to 16S rRNA central domain where it helps coordinate assembly of the platform of the 30S subunit.</text>
</comment>
<dbReference type="Gene3D" id="3.30.1490.10">
    <property type="match status" value="1"/>
</dbReference>
<dbReference type="InterPro" id="IPR000630">
    <property type="entry name" value="Ribosomal_uS8"/>
</dbReference>
<protein>
    <recommendedName>
        <fullName evidence="6 8">Small ribosomal subunit protein uS8</fullName>
    </recommendedName>
</protein>
<organism evidence="10 13">
    <name type="scientific">Myxococcus fulvus</name>
    <dbReference type="NCBI Taxonomy" id="33"/>
    <lineage>
        <taxon>Bacteria</taxon>
        <taxon>Pseudomonadati</taxon>
        <taxon>Myxococcota</taxon>
        <taxon>Myxococcia</taxon>
        <taxon>Myxococcales</taxon>
        <taxon>Cystobacterineae</taxon>
        <taxon>Myxococcaceae</taxon>
        <taxon>Myxococcus</taxon>
    </lineage>
</organism>
<dbReference type="Gene3D" id="3.30.1370.30">
    <property type="match status" value="1"/>
</dbReference>
<evidence type="ECO:0000256" key="6">
    <source>
        <dbReference type="ARBA" id="ARBA00035258"/>
    </source>
</evidence>
<keyword evidence="4 8" id="KW-0689">Ribosomal protein</keyword>
<gene>
    <name evidence="8 10" type="primary">rpsH</name>
    <name evidence="10" type="ORF">MFU01_73700</name>
    <name evidence="11" type="ORF">SAMN05443572_10316</name>
</gene>
<evidence type="ECO:0000256" key="9">
    <source>
        <dbReference type="RuleBase" id="RU003660"/>
    </source>
</evidence>
<comment type="caution">
    <text evidence="10">The sequence shown here is derived from an EMBL/GenBank/DDBJ whole genome shotgun (WGS) entry which is preliminary data.</text>
</comment>
<dbReference type="InterPro" id="IPR035987">
    <property type="entry name" value="Ribosomal_uS8_sf"/>
</dbReference>
<dbReference type="Proteomes" id="UP000321514">
    <property type="component" value="Unassembled WGS sequence"/>
</dbReference>
<dbReference type="OrthoDB" id="9802617at2"/>
<comment type="similarity">
    <text evidence="1 8 9">Belongs to the universal ribosomal protein uS8 family.</text>
</comment>
<keyword evidence="2 8" id="KW-0699">rRNA-binding</keyword>
<keyword evidence="3 8" id="KW-0694">RNA-binding</keyword>
<evidence type="ECO:0000313" key="13">
    <source>
        <dbReference type="Proteomes" id="UP000321514"/>
    </source>
</evidence>
<dbReference type="SUPFAM" id="SSF56047">
    <property type="entry name" value="Ribosomal protein S8"/>
    <property type="match status" value="1"/>
</dbReference>
<dbReference type="EMBL" id="BJXR01000060">
    <property type="protein sequence ID" value="GEN12333.1"/>
    <property type="molecule type" value="Genomic_DNA"/>
</dbReference>
<evidence type="ECO:0000313" key="11">
    <source>
        <dbReference type="EMBL" id="SET74029.1"/>
    </source>
</evidence>
<comment type="subunit">
    <text evidence="7 8">Part of the 30S ribosomal subunit. Contacts proteins S5 and S12.</text>
</comment>
<evidence type="ECO:0000256" key="2">
    <source>
        <dbReference type="ARBA" id="ARBA00022730"/>
    </source>
</evidence>
<dbReference type="NCBIfam" id="NF001109">
    <property type="entry name" value="PRK00136.1"/>
    <property type="match status" value="1"/>
</dbReference>
<dbReference type="PANTHER" id="PTHR11758">
    <property type="entry name" value="40S RIBOSOMAL PROTEIN S15A"/>
    <property type="match status" value="1"/>
</dbReference>
<dbReference type="HAMAP" id="MF_01302_B">
    <property type="entry name" value="Ribosomal_uS8_B"/>
    <property type="match status" value="1"/>
</dbReference>
<sequence length="134" mass="14645">MPVNDPVGDMLTRLRNASRARHDKVVIPHSKLKLEVIKVLKDEGYIGEFVVHTQDGSPQSEITVQLKYGPDRAPAITGIRRVSKPGLRRYVGVNDIPQVLGGMGISILSTSRGILVDSEARKQKAGGELLCTVY</sequence>
<keyword evidence="5 8" id="KW-0687">Ribonucleoprotein</keyword>
<evidence type="ECO:0000256" key="1">
    <source>
        <dbReference type="ARBA" id="ARBA00006471"/>
    </source>
</evidence>
<dbReference type="PROSITE" id="PS00053">
    <property type="entry name" value="RIBOSOMAL_S8"/>
    <property type="match status" value="1"/>
</dbReference>
<dbReference type="FunFam" id="3.30.1490.10:FF:000001">
    <property type="entry name" value="30S ribosomal protein S8"/>
    <property type="match status" value="1"/>
</dbReference>
<dbReference type="GO" id="GO:0003735">
    <property type="term" value="F:structural constituent of ribosome"/>
    <property type="evidence" value="ECO:0007669"/>
    <property type="project" value="InterPro"/>
</dbReference>
<dbReference type="GO" id="GO:0005840">
    <property type="term" value="C:ribosome"/>
    <property type="evidence" value="ECO:0007669"/>
    <property type="project" value="UniProtKB-KW"/>
</dbReference>
<evidence type="ECO:0000256" key="4">
    <source>
        <dbReference type="ARBA" id="ARBA00022980"/>
    </source>
</evidence>
<name>A0A511TFA5_MYXFU</name>
<dbReference type="GO" id="GO:0006412">
    <property type="term" value="P:translation"/>
    <property type="evidence" value="ECO:0007669"/>
    <property type="project" value="UniProtKB-UniRule"/>
</dbReference>
<reference evidence="10 13" key="2">
    <citation type="submission" date="2019-07" db="EMBL/GenBank/DDBJ databases">
        <title>Whole genome shotgun sequence of Myxococcus fulvus NBRC 100333.</title>
        <authorList>
            <person name="Hosoyama A."/>
            <person name="Uohara A."/>
            <person name="Ohji S."/>
            <person name="Ichikawa N."/>
        </authorList>
    </citation>
    <scope>NUCLEOTIDE SEQUENCE [LARGE SCALE GENOMIC DNA]</scope>
    <source>
        <strain evidence="10 13">NBRC 100333</strain>
    </source>
</reference>
<proteinExistence type="inferred from homology"/>
<accession>A0A511TFA5</accession>
<dbReference type="InterPro" id="IPR047863">
    <property type="entry name" value="Ribosomal_uS8_CS"/>
</dbReference>
<evidence type="ECO:0000256" key="5">
    <source>
        <dbReference type="ARBA" id="ARBA00023274"/>
    </source>
</evidence>
<evidence type="ECO:0000256" key="7">
    <source>
        <dbReference type="ARBA" id="ARBA00046740"/>
    </source>
</evidence>
<dbReference type="AlphaFoldDB" id="A0A511TFA5"/>
<dbReference type="EMBL" id="FOIB01000003">
    <property type="protein sequence ID" value="SET74029.1"/>
    <property type="molecule type" value="Genomic_DNA"/>
</dbReference>
<dbReference type="Proteomes" id="UP000183760">
    <property type="component" value="Unassembled WGS sequence"/>
</dbReference>
<evidence type="ECO:0000256" key="3">
    <source>
        <dbReference type="ARBA" id="ARBA00022884"/>
    </source>
</evidence>
<dbReference type="RefSeq" id="WP_046714293.1">
    <property type="nucleotide sequence ID" value="NZ_BJXR01000060.1"/>
</dbReference>
<dbReference type="Pfam" id="PF00410">
    <property type="entry name" value="Ribosomal_S8"/>
    <property type="match status" value="1"/>
</dbReference>
<evidence type="ECO:0000313" key="10">
    <source>
        <dbReference type="EMBL" id="GEN12333.1"/>
    </source>
</evidence>
<evidence type="ECO:0000256" key="8">
    <source>
        <dbReference type="HAMAP-Rule" id="MF_01302"/>
    </source>
</evidence>
<reference evidence="11 12" key="1">
    <citation type="submission" date="2016-10" db="EMBL/GenBank/DDBJ databases">
        <authorList>
            <person name="Varghese N."/>
            <person name="Submissions S."/>
        </authorList>
    </citation>
    <scope>NUCLEOTIDE SEQUENCE [LARGE SCALE GENOMIC DNA]</scope>
    <source>
        <strain evidence="11 12">DSM 16525</strain>
    </source>
</reference>
<keyword evidence="12" id="KW-1185">Reference proteome</keyword>
<evidence type="ECO:0000313" key="12">
    <source>
        <dbReference type="Proteomes" id="UP000183760"/>
    </source>
</evidence>
<dbReference type="GO" id="GO:0019843">
    <property type="term" value="F:rRNA binding"/>
    <property type="evidence" value="ECO:0007669"/>
    <property type="project" value="UniProtKB-UniRule"/>
</dbReference>
<dbReference type="FunFam" id="3.30.1370.30:FF:000002">
    <property type="entry name" value="30S ribosomal protein S8"/>
    <property type="match status" value="1"/>
</dbReference>